<evidence type="ECO:0000256" key="1">
    <source>
        <dbReference type="ARBA" id="ARBA00022737"/>
    </source>
</evidence>
<keyword evidence="1" id="KW-0677">Repeat</keyword>
<gene>
    <name evidence="4" type="ORF">HZF24_09060</name>
</gene>
<feature type="domain" description="MucBP" evidence="3">
    <location>
        <begin position="540"/>
        <end position="586"/>
    </location>
</feature>
<keyword evidence="2" id="KW-0732">Signal</keyword>
<dbReference type="Proteomes" id="UP000611629">
    <property type="component" value="Unassembled WGS sequence"/>
</dbReference>
<dbReference type="Gene3D" id="3.10.20.320">
    <property type="entry name" value="Putative peptidoglycan bound protein (lpxtg motif)"/>
    <property type="match status" value="1"/>
</dbReference>
<feature type="chain" id="PRO_5036764726" evidence="2">
    <location>
        <begin position="31"/>
        <end position="879"/>
    </location>
</feature>
<comment type="caution">
    <text evidence="4">The sequence shown here is derived from an EMBL/GenBank/DDBJ whole genome shotgun (WGS) entry which is preliminary data.</text>
</comment>
<evidence type="ECO:0000256" key="2">
    <source>
        <dbReference type="SAM" id="SignalP"/>
    </source>
</evidence>
<evidence type="ECO:0000259" key="3">
    <source>
        <dbReference type="Pfam" id="PF06458"/>
    </source>
</evidence>
<dbReference type="RefSeq" id="WP_179237996.1">
    <property type="nucleotide sequence ID" value="NZ_JACBNQ010000008.1"/>
</dbReference>
<proteinExistence type="predicted"/>
<sequence>MKRNFVIKTGVSIILLFLIISFGISNSAMAYGSNNKPASYTVNYYVNSMFQESETITTTDYDKDRNAVVAYKTASELNLTSDYKVKGDVVKTITLNLSNNKNNKINIFYNNGTIAMEDPWKRSVENSKKSGGKAVEVISLATFNGWTWNDAGEIKMSVTDETLIWDEGQYYNGYVKPDLKRGFPYATWVRQSSGDKRDIRRFQTVITVPEGYDGNDFVRMKSVNQDAYMDINNGNIVPINDNIFVFVYPEGTVVNNNNYLSYLAFWAGTESQSGKKAYFKDILGNPAYQNTGLAELRQTDGWHIYATIDNVGEKLVGAESGDRYVIDIFTQDYAEGGGMDKYEFEFIKNKAPNAEDDFFITAKGETFNLMTNNNGGILDNDFIYVPEAGAKAELITDSKLRKVSDGVYNIYDDNNKLGGTIKNFDGDKGLFVFTPNSDYMGVLKFKYECYQKKIGQNAVDTKLKDNAEVTIYVLPKVTAEHKQAKIKNGKIDNISSGTLKESDVVYGWPSNLAWNNNWIWPENASGINRTADKKSSYEVSSYTFPNHDYIGYKNDKNIVVADSSNSSKILNGTFTSENKKVAFYYEIGKSNLIVESYIKGTNTLLDRQSMSLDSGSSYKVDIPDIPGYTYDSSNVSLSGTMPKNGLTVKLYYTANMYNYSVQYYFDDVLKHEITYSKPYGSEVKSYLKAEQIESLEDIVNSGYEFVRDENVPLTIGSSQNVIKVYYEKKNSDLNWFYMYPNVNISKDNYQIPLIYNPDYNEYNILRGFDYTFGFNFNAAQPVPDIIVDYSDSLNGSIDNFRIYDEDGNRLYPAEGVNKGSFTELVNGHNLTRGKNYTVVFRLKYDKPDNNLTIEINGDIDSKEVINKIKLNPIKLIDVE</sequence>
<dbReference type="AlphaFoldDB" id="A0A974BJN7"/>
<accession>A0A974BJN7</accession>
<keyword evidence="5" id="KW-1185">Reference proteome</keyword>
<name>A0A974BJN7_SEDHY</name>
<organism evidence="4 5">
    <name type="scientific">Sedimentibacter hydroxybenzoicus DSM 7310</name>
    <dbReference type="NCBI Taxonomy" id="1123245"/>
    <lineage>
        <taxon>Bacteria</taxon>
        <taxon>Bacillati</taxon>
        <taxon>Bacillota</taxon>
        <taxon>Tissierellia</taxon>
        <taxon>Sedimentibacter</taxon>
    </lineage>
</organism>
<reference evidence="4" key="1">
    <citation type="submission" date="2020-07" db="EMBL/GenBank/DDBJ databases">
        <title>Genomic analysis of a strain of Sedimentibacter Hydroxybenzoicus DSM7310.</title>
        <authorList>
            <person name="Ma S."/>
        </authorList>
    </citation>
    <scope>NUCLEOTIDE SEQUENCE</scope>
    <source>
        <strain evidence="4">DSM 7310</strain>
    </source>
</reference>
<feature type="domain" description="MucBP" evidence="3">
    <location>
        <begin position="600"/>
        <end position="653"/>
    </location>
</feature>
<feature type="signal peptide" evidence="2">
    <location>
        <begin position="1"/>
        <end position="30"/>
    </location>
</feature>
<dbReference type="EMBL" id="JACBNQ010000008">
    <property type="protein sequence ID" value="NYB74293.1"/>
    <property type="molecule type" value="Genomic_DNA"/>
</dbReference>
<dbReference type="Pfam" id="PF06458">
    <property type="entry name" value="MucBP"/>
    <property type="match status" value="2"/>
</dbReference>
<protein>
    <submittedName>
        <fullName evidence="4">MucBP domain-containing protein</fullName>
    </submittedName>
</protein>
<evidence type="ECO:0000313" key="5">
    <source>
        <dbReference type="Proteomes" id="UP000611629"/>
    </source>
</evidence>
<evidence type="ECO:0000313" key="4">
    <source>
        <dbReference type="EMBL" id="NYB74293.1"/>
    </source>
</evidence>
<dbReference type="InterPro" id="IPR009459">
    <property type="entry name" value="MucBP_dom"/>
</dbReference>